<evidence type="ECO:0000313" key="4">
    <source>
        <dbReference type="Proteomes" id="UP000184267"/>
    </source>
</evidence>
<dbReference type="InterPro" id="IPR000375">
    <property type="entry name" value="Dynamin_stalk"/>
</dbReference>
<keyword evidence="4" id="KW-1185">Reference proteome</keyword>
<gene>
    <name evidence="3" type="ORF">TRAPUB_13564</name>
</gene>
<dbReference type="OrthoDB" id="5061070at2759"/>
<dbReference type="STRING" id="154538.A0A1M2VQR7"/>
<name>A0A1M2VQR7_TRAPU</name>
<dbReference type="AlphaFoldDB" id="A0A1M2VQR7"/>
<feature type="non-terminal residue" evidence="3">
    <location>
        <position position="1"/>
    </location>
</feature>
<evidence type="ECO:0000313" key="3">
    <source>
        <dbReference type="EMBL" id="OJT09954.1"/>
    </source>
</evidence>
<evidence type="ECO:0000259" key="2">
    <source>
        <dbReference type="PROSITE" id="PS51388"/>
    </source>
</evidence>
<dbReference type="GO" id="GO:0003924">
    <property type="term" value="F:GTPase activity"/>
    <property type="evidence" value="ECO:0007669"/>
    <property type="project" value="InterPro"/>
</dbReference>
<protein>
    <recommendedName>
        <fullName evidence="2">GED domain-containing protein</fullName>
    </recommendedName>
</protein>
<dbReference type="Pfam" id="PF01031">
    <property type="entry name" value="Dynamin_M"/>
    <property type="match status" value="1"/>
</dbReference>
<proteinExistence type="predicted"/>
<feature type="compositionally biased region" description="Polar residues" evidence="1">
    <location>
        <begin position="165"/>
        <end position="181"/>
    </location>
</feature>
<dbReference type="PROSITE" id="PS51388">
    <property type="entry name" value="GED"/>
    <property type="match status" value="1"/>
</dbReference>
<dbReference type="EMBL" id="MNAD01000860">
    <property type="protein sequence ID" value="OJT09954.1"/>
    <property type="molecule type" value="Genomic_DNA"/>
</dbReference>
<reference evidence="3 4" key="1">
    <citation type="submission" date="2016-10" db="EMBL/GenBank/DDBJ databases">
        <title>Genome sequence of the basidiomycete white-rot fungus Trametes pubescens.</title>
        <authorList>
            <person name="Makela M.R."/>
            <person name="Granchi Z."/>
            <person name="Peng M."/>
            <person name="De Vries R.P."/>
            <person name="Grigoriev I."/>
            <person name="Riley R."/>
            <person name="Hilden K."/>
        </authorList>
    </citation>
    <scope>NUCLEOTIDE SEQUENCE [LARGE SCALE GENOMIC DNA]</scope>
    <source>
        <strain evidence="3 4">FBCC735</strain>
    </source>
</reference>
<dbReference type="Proteomes" id="UP000184267">
    <property type="component" value="Unassembled WGS sequence"/>
</dbReference>
<accession>A0A1M2VQR7</accession>
<feature type="domain" description="GED" evidence="2">
    <location>
        <begin position="316"/>
        <end position="427"/>
    </location>
</feature>
<comment type="caution">
    <text evidence="3">The sequence shown here is derived from an EMBL/GenBank/DDBJ whole genome shotgun (WGS) entry which is preliminary data.</text>
</comment>
<dbReference type="InterPro" id="IPR003130">
    <property type="entry name" value="GED"/>
</dbReference>
<dbReference type="GO" id="GO:0005525">
    <property type="term" value="F:GTP binding"/>
    <property type="evidence" value="ECO:0007669"/>
    <property type="project" value="InterPro"/>
</dbReference>
<dbReference type="Pfam" id="PF02212">
    <property type="entry name" value="GED"/>
    <property type="match status" value="1"/>
</dbReference>
<sequence>SVTRELPGNVPYAAKVSLIQTFQQGWEEIAKECFEEVQEIFKDTVADVIHDEFDRYSNLKAIIGPVTVELINSCAETTVAQIRTVLAREHAPFTQNGHYLSECRDKWLAKYKDARAGKGVPERVTPALLAATAAPVFTFGPGTQDDAPAAKKARRHKDRRASGPRPTQGNRLRPASASTPSGAHANGQAAVPRPNGEMYSSDAHSSDEEDVNMQRIPHAEARTATPTAVAEPASGIPAQAIAKLATPAPTPASPSRAGPVVTFAPTLQVATLSPEEQAKKAELTAEALAALAALGYTGLTEEDLGKLNKADEYEEELQLMAEVRAYFQVAYKVGLRASCPSFMHLTATLQRVIDNVPMSIDYYFLYAFAEQLHERLFERLGLGTANAAARCSAYVAEDPSVVAARDELMAKKKRLENVQRALYHFGL</sequence>
<feature type="region of interest" description="Disordered" evidence="1">
    <location>
        <begin position="137"/>
        <end position="210"/>
    </location>
</feature>
<dbReference type="InterPro" id="IPR020850">
    <property type="entry name" value="GED_dom"/>
</dbReference>
<dbReference type="Gene3D" id="1.20.120.1240">
    <property type="entry name" value="Dynamin, middle domain"/>
    <property type="match status" value="1"/>
</dbReference>
<organism evidence="3 4">
    <name type="scientific">Trametes pubescens</name>
    <name type="common">White-rot fungus</name>
    <dbReference type="NCBI Taxonomy" id="154538"/>
    <lineage>
        <taxon>Eukaryota</taxon>
        <taxon>Fungi</taxon>
        <taxon>Dikarya</taxon>
        <taxon>Basidiomycota</taxon>
        <taxon>Agaricomycotina</taxon>
        <taxon>Agaricomycetes</taxon>
        <taxon>Polyporales</taxon>
        <taxon>Polyporaceae</taxon>
        <taxon>Trametes</taxon>
    </lineage>
</organism>
<evidence type="ECO:0000256" key="1">
    <source>
        <dbReference type="SAM" id="MobiDB-lite"/>
    </source>
</evidence>